<dbReference type="Proteomes" id="UP001148203">
    <property type="component" value="Unassembled WGS sequence"/>
</dbReference>
<evidence type="ECO:0000313" key="3">
    <source>
        <dbReference type="EMBL" id="MDD0990766.1"/>
    </source>
</evidence>
<organism evidence="3 4">
    <name type="scientific">Pseudomonas fontis</name>
    <dbReference type="NCBI Taxonomy" id="2942633"/>
    <lineage>
        <taxon>Bacteria</taxon>
        <taxon>Pseudomonadati</taxon>
        <taxon>Pseudomonadota</taxon>
        <taxon>Gammaproteobacteria</taxon>
        <taxon>Pseudomonadales</taxon>
        <taxon>Pseudomonadaceae</taxon>
        <taxon>Pseudomonas</taxon>
    </lineage>
</organism>
<evidence type="ECO:0000313" key="4">
    <source>
        <dbReference type="Proteomes" id="UP001148203"/>
    </source>
</evidence>
<gene>
    <name evidence="3" type="ORF">M5G11_09480</name>
</gene>
<keyword evidence="4" id="KW-1185">Reference proteome</keyword>
<keyword evidence="1" id="KW-1133">Transmembrane helix</keyword>
<keyword evidence="1" id="KW-0812">Transmembrane</keyword>
<proteinExistence type="predicted"/>
<feature type="transmembrane region" description="Helical" evidence="1">
    <location>
        <begin position="6"/>
        <end position="31"/>
    </location>
</feature>
<comment type="caution">
    <text evidence="3">The sequence shown here is derived from an EMBL/GenBank/DDBJ whole genome shotgun (WGS) entry which is preliminary data.</text>
</comment>
<reference evidence="3 4" key="1">
    <citation type="submission" date="2022-05" db="EMBL/GenBank/DDBJ databases">
        <title>Novel Pseudomonas spp. Isolated from a Rainbow Trout Aquaculture Facility.</title>
        <authorList>
            <person name="Testerman T."/>
            <person name="Graf J."/>
        </authorList>
    </citation>
    <scope>NUCLEOTIDE SEQUENCE [LARGE SCALE GENOMIC DNA]</scope>
    <source>
        <strain evidence="3 4">ID681</strain>
    </source>
</reference>
<keyword evidence="3" id="KW-0560">Oxidoreductase</keyword>
<protein>
    <submittedName>
        <fullName evidence="3">Fatty acid desaturase</fullName>
        <ecNumber evidence="3">1.14.19.-</ecNumber>
    </submittedName>
</protein>
<dbReference type="Pfam" id="PF00487">
    <property type="entry name" value="FA_desaturase"/>
    <property type="match status" value="1"/>
</dbReference>
<evidence type="ECO:0000259" key="2">
    <source>
        <dbReference type="Pfam" id="PF00487"/>
    </source>
</evidence>
<dbReference type="EMBL" id="JAMDGY010000024">
    <property type="protein sequence ID" value="MDD0990766.1"/>
    <property type="molecule type" value="Genomic_DNA"/>
</dbReference>
<accession>A0ABT5NRH0</accession>
<sequence length="266" mass="31556">MSIDWAVIVIALWSACYFDHWALYLLAWLVVGNRQHALTVLGHEGVHRLISHNHKLNDLLSNVFCFWPMTMSVHGFRKFHLYHHRFCKTEQDPERDLFEMKYFSLPLSRNGLLFRVLKDLLGFGAWDTRYVLDKMSAPKRMDRVMPYLFLTVLSAIFIGLSLWEVPLLWFVSMVTSQFAITRLRTWTEHTGTVEAYKFTAHPVILHAIYPHNIWIHYEHHHYPLIPYYNLPAARAKYPEHVQSFTQVYRHIFKLDKNEFSADPVAR</sequence>
<dbReference type="GO" id="GO:0016491">
    <property type="term" value="F:oxidoreductase activity"/>
    <property type="evidence" value="ECO:0007669"/>
    <property type="project" value="UniProtKB-KW"/>
</dbReference>
<feature type="transmembrane region" description="Helical" evidence="1">
    <location>
        <begin position="144"/>
        <end position="163"/>
    </location>
</feature>
<dbReference type="RefSeq" id="WP_273913088.1">
    <property type="nucleotide sequence ID" value="NZ_JAMDGX010000074.1"/>
</dbReference>
<keyword evidence="1" id="KW-0472">Membrane</keyword>
<name>A0ABT5NRH0_9PSED</name>
<dbReference type="InterPro" id="IPR005804">
    <property type="entry name" value="FA_desaturase_dom"/>
</dbReference>
<dbReference type="EC" id="1.14.19.-" evidence="3"/>
<evidence type="ECO:0000256" key="1">
    <source>
        <dbReference type="SAM" id="Phobius"/>
    </source>
</evidence>
<feature type="domain" description="Fatty acid desaturase" evidence="2">
    <location>
        <begin position="20"/>
        <end position="248"/>
    </location>
</feature>